<keyword evidence="4 6" id="KW-0687">Ribonucleoprotein</keyword>
<evidence type="ECO:0000256" key="1">
    <source>
        <dbReference type="ARBA" id="ARBA00004496"/>
    </source>
</evidence>
<dbReference type="PROSITE" id="PS01191">
    <property type="entry name" value="RIBOSOMAL_S3AE"/>
    <property type="match status" value="1"/>
</dbReference>
<dbReference type="GO" id="GO:0005840">
    <property type="term" value="C:ribosome"/>
    <property type="evidence" value="ECO:0007669"/>
    <property type="project" value="UniProtKB-KW"/>
</dbReference>
<evidence type="ECO:0000256" key="5">
    <source>
        <dbReference type="ARBA" id="ARBA00035464"/>
    </source>
</evidence>
<comment type="caution">
    <text evidence="8">The sequence shown here is derived from an EMBL/GenBank/DDBJ whole genome shotgun (WGS) entry which is preliminary data.</text>
</comment>
<feature type="compositionally biased region" description="Basic residues" evidence="7">
    <location>
        <begin position="15"/>
        <end position="26"/>
    </location>
</feature>
<feature type="region of interest" description="Disordered" evidence="7">
    <location>
        <begin position="1"/>
        <end position="27"/>
    </location>
</feature>
<dbReference type="PANTHER" id="PTHR11830">
    <property type="entry name" value="40S RIBOSOMAL PROTEIN S3A"/>
    <property type="match status" value="1"/>
</dbReference>
<protein>
    <recommendedName>
        <fullName evidence="5">40S ribosomal protein S3a</fullName>
    </recommendedName>
</protein>
<dbReference type="GO" id="GO:0006412">
    <property type="term" value="P:translation"/>
    <property type="evidence" value="ECO:0007669"/>
    <property type="project" value="InterPro"/>
</dbReference>
<dbReference type="InterPro" id="IPR027500">
    <property type="entry name" value="Ribosomal_eS1_euk"/>
</dbReference>
<evidence type="ECO:0000256" key="3">
    <source>
        <dbReference type="ARBA" id="ARBA00022980"/>
    </source>
</evidence>
<sequence>FSLRTWSRSNMAVGKNKKMGKKGAKKKAVDPFTRKEWYDIKAPSMFTNRQVGKTLVNRTQGTKIASDGLKGRVFEVSLGDLNGSESDFRKFRLICEDVQGKNVLTNFHGMSFTRDKLCSIVKKWHTMVEANTAVKTTDGYLLRLFCIGFTSKRQHQVKKTCYAQSSKVRQIRAKMVEHIQKEVASCDLKEVCNKLIPDSIGKDIEKACSFIYPLQDVYIRKVKIIKKPRFELGRLMDVHGDSGVATVGADGERVNLPDDYEPPVQESV</sequence>
<evidence type="ECO:0000256" key="4">
    <source>
        <dbReference type="ARBA" id="ARBA00023274"/>
    </source>
</evidence>
<evidence type="ECO:0000256" key="7">
    <source>
        <dbReference type="SAM" id="MobiDB-lite"/>
    </source>
</evidence>
<feature type="non-terminal residue" evidence="8">
    <location>
        <position position="1"/>
    </location>
</feature>
<dbReference type="Proteomes" id="UP001328107">
    <property type="component" value="Unassembled WGS sequence"/>
</dbReference>
<comment type="subcellular location">
    <subcellularLocation>
        <location evidence="1">Cytoplasm</location>
    </subcellularLocation>
</comment>
<evidence type="ECO:0000256" key="6">
    <source>
        <dbReference type="RuleBase" id="RU000668"/>
    </source>
</evidence>
<evidence type="ECO:0000256" key="2">
    <source>
        <dbReference type="ARBA" id="ARBA00022490"/>
    </source>
</evidence>
<keyword evidence="2" id="KW-0963">Cytoplasm</keyword>
<dbReference type="AlphaFoldDB" id="A0AAN4ZIX5"/>
<dbReference type="InterPro" id="IPR001593">
    <property type="entry name" value="Ribosomal_eS1"/>
</dbReference>
<keyword evidence="3 6" id="KW-0689">Ribosomal protein</keyword>
<evidence type="ECO:0000313" key="9">
    <source>
        <dbReference type="Proteomes" id="UP001328107"/>
    </source>
</evidence>
<organism evidence="8 9">
    <name type="scientific">Pristionchus mayeri</name>
    <dbReference type="NCBI Taxonomy" id="1317129"/>
    <lineage>
        <taxon>Eukaryota</taxon>
        <taxon>Metazoa</taxon>
        <taxon>Ecdysozoa</taxon>
        <taxon>Nematoda</taxon>
        <taxon>Chromadorea</taxon>
        <taxon>Rhabditida</taxon>
        <taxon>Rhabditina</taxon>
        <taxon>Diplogasteromorpha</taxon>
        <taxon>Diplogasteroidea</taxon>
        <taxon>Neodiplogasteridae</taxon>
        <taxon>Pristionchus</taxon>
    </lineage>
</organism>
<dbReference type="HAMAP" id="MF_03122">
    <property type="entry name" value="Ribosomal_eS1_euk"/>
    <property type="match status" value="1"/>
</dbReference>
<dbReference type="GO" id="GO:0003735">
    <property type="term" value="F:structural constituent of ribosome"/>
    <property type="evidence" value="ECO:0007669"/>
    <property type="project" value="InterPro"/>
</dbReference>
<accession>A0AAN4ZIX5</accession>
<evidence type="ECO:0000313" key="8">
    <source>
        <dbReference type="EMBL" id="GMR42172.1"/>
    </source>
</evidence>
<dbReference type="EMBL" id="BTRK01000003">
    <property type="protein sequence ID" value="GMR42172.1"/>
    <property type="molecule type" value="Genomic_DNA"/>
</dbReference>
<keyword evidence="9" id="KW-1185">Reference proteome</keyword>
<dbReference type="Pfam" id="PF01015">
    <property type="entry name" value="Ribosomal_S3Ae"/>
    <property type="match status" value="1"/>
</dbReference>
<dbReference type="GO" id="GO:1990904">
    <property type="term" value="C:ribonucleoprotein complex"/>
    <property type="evidence" value="ECO:0007669"/>
    <property type="project" value="UniProtKB-KW"/>
</dbReference>
<gene>
    <name evidence="8" type="ORF">PMAYCL1PPCAC_12367</name>
</gene>
<name>A0AAN4ZIX5_9BILA</name>
<dbReference type="InterPro" id="IPR018281">
    <property type="entry name" value="Ribosomal_eS1_CS"/>
</dbReference>
<proteinExistence type="inferred from homology"/>
<reference evidence="9" key="1">
    <citation type="submission" date="2022-10" db="EMBL/GenBank/DDBJ databases">
        <title>Genome assembly of Pristionchus species.</title>
        <authorList>
            <person name="Yoshida K."/>
            <person name="Sommer R.J."/>
        </authorList>
    </citation>
    <scope>NUCLEOTIDE SEQUENCE [LARGE SCALE GENOMIC DNA]</scope>
    <source>
        <strain evidence="9">RS5460</strain>
    </source>
</reference>
<comment type="similarity">
    <text evidence="6">Belongs to the eukaryotic ribosomal protein eS1 family.</text>
</comment>
<dbReference type="SMART" id="SM01397">
    <property type="entry name" value="Ribosomal_S3Ae"/>
    <property type="match status" value="1"/>
</dbReference>
<dbReference type="GO" id="GO:0005737">
    <property type="term" value="C:cytoplasm"/>
    <property type="evidence" value="ECO:0007669"/>
    <property type="project" value="UniProtKB-SubCell"/>
</dbReference>